<evidence type="ECO:0000313" key="1">
    <source>
        <dbReference type="EMBL" id="KAH3704526.1"/>
    </source>
</evidence>
<evidence type="ECO:0000313" key="2">
    <source>
        <dbReference type="Proteomes" id="UP000828390"/>
    </source>
</evidence>
<reference evidence="1" key="1">
    <citation type="journal article" date="2019" name="bioRxiv">
        <title>The Genome of the Zebra Mussel, Dreissena polymorpha: A Resource for Invasive Species Research.</title>
        <authorList>
            <person name="McCartney M.A."/>
            <person name="Auch B."/>
            <person name="Kono T."/>
            <person name="Mallez S."/>
            <person name="Zhang Y."/>
            <person name="Obille A."/>
            <person name="Becker A."/>
            <person name="Abrahante J.E."/>
            <person name="Garbe J."/>
            <person name="Badalamenti J.P."/>
            <person name="Herman A."/>
            <person name="Mangelson H."/>
            <person name="Liachko I."/>
            <person name="Sullivan S."/>
            <person name="Sone E.D."/>
            <person name="Koren S."/>
            <person name="Silverstein K.A.T."/>
            <person name="Beckman K.B."/>
            <person name="Gohl D.M."/>
        </authorList>
    </citation>
    <scope>NUCLEOTIDE SEQUENCE</scope>
    <source>
        <strain evidence="1">Duluth1</strain>
        <tissue evidence="1">Whole animal</tissue>
    </source>
</reference>
<organism evidence="1 2">
    <name type="scientific">Dreissena polymorpha</name>
    <name type="common">Zebra mussel</name>
    <name type="synonym">Mytilus polymorpha</name>
    <dbReference type="NCBI Taxonomy" id="45954"/>
    <lineage>
        <taxon>Eukaryota</taxon>
        <taxon>Metazoa</taxon>
        <taxon>Spiralia</taxon>
        <taxon>Lophotrochozoa</taxon>
        <taxon>Mollusca</taxon>
        <taxon>Bivalvia</taxon>
        <taxon>Autobranchia</taxon>
        <taxon>Heteroconchia</taxon>
        <taxon>Euheterodonta</taxon>
        <taxon>Imparidentia</taxon>
        <taxon>Neoheterodontei</taxon>
        <taxon>Myida</taxon>
        <taxon>Dreissenoidea</taxon>
        <taxon>Dreissenidae</taxon>
        <taxon>Dreissena</taxon>
    </lineage>
</organism>
<dbReference type="EMBL" id="JAIWYP010000015">
    <property type="protein sequence ID" value="KAH3704526.1"/>
    <property type="molecule type" value="Genomic_DNA"/>
</dbReference>
<protein>
    <submittedName>
        <fullName evidence="1">Uncharacterized protein</fullName>
    </submittedName>
</protein>
<comment type="caution">
    <text evidence="1">The sequence shown here is derived from an EMBL/GenBank/DDBJ whole genome shotgun (WGS) entry which is preliminary data.</text>
</comment>
<proteinExistence type="predicted"/>
<keyword evidence="2" id="KW-1185">Reference proteome</keyword>
<dbReference type="Proteomes" id="UP000828390">
    <property type="component" value="Unassembled WGS sequence"/>
</dbReference>
<dbReference type="AlphaFoldDB" id="A0A9D3YR07"/>
<gene>
    <name evidence="1" type="ORF">DPMN_079582</name>
</gene>
<sequence>MVPVTGGDAADDLVTLITPDPPPFFKVEVTALLGLFGLPDVTYQHHGINNVK</sequence>
<name>A0A9D3YR07_DREPO</name>
<accession>A0A9D3YR07</accession>
<reference evidence="1" key="2">
    <citation type="submission" date="2020-11" db="EMBL/GenBank/DDBJ databases">
        <authorList>
            <person name="McCartney M.A."/>
            <person name="Auch B."/>
            <person name="Kono T."/>
            <person name="Mallez S."/>
            <person name="Becker A."/>
            <person name="Gohl D.M."/>
            <person name="Silverstein K.A.T."/>
            <person name="Koren S."/>
            <person name="Bechman K.B."/>
            <person name="Herman A."/>
            <person name="Abrahante J.E."/>
            <person name="Garbe J."/>
        </authorList>
    </citation>
    <scope>NUCLEOTIDE SEQUENCE</scope>
    <source>
        <strain evidence="1">Duluth1</strain>
        <tissue evidence="1">Whole animal</tissue>
    </source>
</reference>